<keyword evidence="7 8" id="KW-0472">Membrane</keyword>
<evidence type="ECO:0000256" key="4">
    <source>
        <dbReference type="ARBA" id="ARBA00022679"/>
    </source>
</evidence>
<name>A0A7E4ZVZ0_PANRE</name>
<accession>A0A7E4ZVZ0</accession>
<sequence>MMDRGHVNSGIHLWYRSYKAYLNHVYSYAFWQRMLSQTSPQRLYRARLKVLVAALVVCIIYCFSGGLSGVTYSEPKGDMIVISATHYKNSTFYDPNTVAVLFTAEKSIPPTQRWHCVSKNASGDLLVTETSPRNAYRPIKECLWTTFIATCNTVANPSTIRLTGAPTAEKSVVLPFQPAIDEHLPVVACFSPLFFNERWQLVGLSIESYAAAGVSRQAYYVMSALKGVHDLLKIYETSRRRLVDVHYWTLPKHPEAKLQLDWRDQASAHADCYLKYRDAADFIIVSDIDDLLFPRYGPTLHSEFSQLTHNLPGVASFFYPRFDAEVLSETTFKKFHPATTLKHVRISNKASTGKSVHNTREVEVVWIHWADVKKGNATYYKLSPEDNMFVHVRNWTFGVDPNDFMQKSLSKPRNRIFPTIQSIIPPGLIRRMSEGFNETFEKWDNRKIMNRVKTTDYYYDAIDNCYNNMLNAVDIHNKNPEAQGVICPTPARCIIDRIPNVPCVVAHRTYKKVTLAPDWKFNNPVQDYSVRMERHGCILS</sequence>
<dbReference type="InterPro" id="IPR008166">
    <property type="entry name" value="Glyco_transf_92"/>
</dbReference>
<dbReference type="InterPro" id="IPR052012">
    <property type="entry name" value="GTase_92"/>
</dbReference>
<evidence type="ECO:0000256" key="1">
    <source>
        <dbReference type="ARBA" id="ARBA00004167"/>
    </source>
</evidence>
<evidence type="ECO:0000256" key="3">
    <source>
        <dbReference type="ARBA" id="ARBA00022676"/>
    </source>
</evidence>
<comment type="similarity">
    <text evidence="2 8">Belongs to the glycosyltransferase 92 family.</text>
</comment>
<keyword evidence="5 8" id="KW-0812">Transmembrane</keyword>
<evidence type="ECO:0000256" key="7">
    <source>
        <dbReference type="ARBA" id="ARBA00023136"/>
    </source>
</evidence>
<feature type="transmembrane region" description="Helical" evidence="8">
    <location>
        <begin position="50"/>
        <end position="72"/>
    </location>
</feature>
<protein>
    <recommendedName>
        <fullName evidence="8">Glycosyltransferase family 92 protein</fullName>
        <ecNumber evidence="8">2.4.1.-</ecNumber>
    </recommendedName>
</protein>
<reference evidence="9" key="1">
    <citation type="journal article" date="2013" name="Genetics">
        <title>The draft genome and transcriptome of Panagrellus redivivus are shaped by the harsh demands of a free-living lifestyle.</title>
        <authorList>
            <person name="Srinivasan J."/>
            <person name="Dillman A.R."/>
            <person name="Macchietto M.G."/>
            <person name="Heikkinen L."/>
            <person name="Lakso M."/>
            <person name="Fracchia K.M."/>
            <person name="Antoshechkin I."/>
            <person name="Mortazavi A."/>
            <person name="Wong G."/>
            <person name="Sternberg P.W."/>
        </authorList>
    </citation>
    <scope>NUCLEOTIDE SEQUENCE [LARGE SCALE GENOMIC DNA]</scope>
    <source>
        <strain evidence="9">MT8872</strain>
    </source>
</reference>
<keyword evidence="3 8" id="KW-0328">Glycosyltransferase</keyword>
<dbReference type="AlphaFoldDB" id="A0A7E4ZVZ0"/>
<evidence type="ECO:0000256" key="6">
    <source>
        <dbReference type="ARBA" id="ARBA00022989"/>
    </source>
</evidence>
<proteinExistence type="inferred from homology"/>
<keyword evidence="9" id="KW-1185">Reference proteome</keyword>
<reference evidence="10" key="2">
    <citation type="submission" date="2020-10" db="UniProtKB">
        <authorList>
            <consortium name="WormBaseParasite"/>
        </authorList>
    </citation>
    <scope>IDENTIFICATION</scope>
</reference>
<keyword evidence="6 8" id="KW-1133">Transmembrane helix</keyword>
<evidence type="ECO:0000313" key="9">
    <source>
        <dbReference type="Proteomes" id="UP000492821"/>
    </source>
</evidence>
<dbReference type="WBParaSite" id="Pan_g20882.t1">
    <property type="protein sequence ID" value="Pan_g20882.t1"/>
    <property type="gene ID" value="Pan_g20882"/>
</dbReference>
<comment type="subcellular location">
    <subcellularLocation>
        <location evidence="1">Membrane</location>
        <topology evidence="1">Single-pass membrane protein</topology>
    </subcellularLocation>
</comment>
<dbReference type="GO" id="GO:0016020">
    <property type="term" value="C:membrane"/>
    <property type="evidence" value="ECO:0007669"/>
    <property type="project" value="UniProtKB-SubCell"/>
</dbReference>
<dbReference type="GO" id="GO:0016757">
    <property type="term" value="F:glycosyltransferase activity"/>
    <property type="evidence" value="ECO:0007669"/>
    <property type="project" value="UniProtKB-UniRule"/>
</dbReference>
<organism evidence="9 10">
    <name type="scientific">Panagrellus redivivus</name>
    <name type="common">Microworm</name>
    <dbReference type="NCBI Taxonomy" id="6233"/>
    <lineage>
        <taxon>Eukaryota</taxon>
        <taxon>Metazoa</taxon>
        <taxon>Ecdysozoa</taxon>
        <taxon>Nematoda</taxon>
        <taxon>Chromadorea</taxon>
        <taxon>Rhabditida</taxon>
        <taxon>Tylenchina</taxon>
        <taxon>Panagrolaimomorpha</taxon>
        <taxon>Panagrolaimoidea</taxon>
        <taxon>Panagrolaimidae</taxon>
        <taxon>Panagrellus</taxon>
    </lineage>
</organism>
<keyword evidence="4 8" id="KW-0808">Transferase</keyword>
<evidence type="ECO:0000256" key="8">
    <source>
        <dbReference type="RuleBase" id="RU366017"/>
    </source>
</evidence>
<dbReference type="Proteomes" id="UP000492821">
    <property type="component" value="Unassembled WGS sequence"/>
</dbReference>
<evidence type="ECO:0000256" key="5">
    <source>
        <dbReference type="ARBA" id="ARBA00022692"/>
    </source>
</evidence>
<evidence type="ECO:0000313" key="10">
    <source>
        <dbReference type="WBParaSite" id="Pan_g20882.t1"/>
    </source>
</evidence>
<dbReference type="Pfam" id="PF01697">
    <property type="entry name" value="Glyco_transf_92"/>
    <property type="match status" value="1"/>
</dbReference>
<dbReference type="PANTHER" id="PTHR21645">
    <property type="entry name" value="GLYCOSYLTRANSFERASE FAMILY 92 PROTEIN"/>
    <property type="match status" value="1"/>
</dbReference>
<dbReference type="PANTHER" id="PTHR21645:SF2">
    <property type="entry name" value="GLYCOSYLTRANSFERASE FAMILY 92 PROTEIN F59C6.8"/>
    <property type="match status" value="1"/>
</dbReference>
<dbReference type="EC" id="2.4.1.-" evidence="8"/>
<evidence type="ECO:0000256" key="2">
    <source>
        <dbReference type="ARBA" id="ARBA00007647"/>
    </source>
</evidence>